<evidence type="ECO:0000256" key="1">
    <source>
        <dbReference type="ARBA" id="ARBA00009437"/>
    </source>
</evidence>
<dbReference type="GO" id="GO:0043565">
    <property type="term" value="F:sequence-specific DNA binding"/>
    <property type="evidence" value="ECO:0007669"/>
    <property type="project" value="TreeGrafter"/>
</dbReference>
<evidence type="ECO:0000256" key="4">
    <source>
        <dbReference type="ARBA" id="ARBA00023163"/>
    </source>
</evidence>
<dbReference type="InterPro" id="IPR058163">
    <property type="entry name" value="LysR-type_TF_proteobact-type"/>
</dbReference>
<accession>A0A560JQX5</accession>
<evidence type="ECO:0000256" key="3">
    <source>
        <dbReference type="ARBA" id="ARBA00023125"/>
    </source>
</evidence>
<evidence type="ECO:0000259" key="5">
    <source>
        <dbReference type="PROSITE" id="PS50931"/>
    </source>
</evidence>
<dbReference type="PANTHER" id="PTHR30537:SF3">
    <property type="entry name" value="TRANSCRIPTIONAL REGULATORY PROTEIN"/>
    <property type="match status" value="1"/>
</dbReference>
<keyword evidence="3" id="KW-0238">DNA-binding</keyword>
<protein>
    <submittedName>
        <fullName evidence="6">Molybdate transport repressor ModE-like protein</fullName>
    </submittedName>
</protein>
<dbReference type="InterPro" id="IPR036388">
    <property type="entry name" value="WH-like_DNA-bd_sf"/>
</dbReference>
<sequence>MADQIRTAPDWEDVRVFIALARHGSLSAAARALSVNHATVARRVAALEQALGERLVERRPDGYALSQAGQRALIAATDMETAAATLGRGDAEAGPRGLVRINTTPGLAQGFLVDRLASLPARYTSLDVEVAANIRAVSLERRETDIALRLARPQDGDVIARPMVAVAFGFYATEDWCRRLAEGAPPTFVGFDETNRHLPEALWLARHFPRARVAVRVGNQFAQAAAARAGAGIALLPHVNGRMAPGLVLCPLGPPPPARTLWLVTRRQDDKEPAIRTVTDFLINLFKEEQALFED</sequence>
<dbReference type="RefSeq" id="WP_145611600.1">
    <property type="nucleotide sequence ID" value="NZ_JARPAF010000002.1"/>
</dbReference>
<feature type="domain" description="HTH lysR-type" evidence="5">
    <location>
        <begin position="9"/>
        <end position="66"/>
    </location>
</feature>
<dbReference type="PANTHER" id="PTHR30537">
    <property type="entry name" value="HTH-TYPE TRANSCRIPTIONAL REGULATOR"/>
    <property type="match status" value="1"/>
</dbReference>
<evidence type="ECO:0000313" key="7">
    <source>
        <dbReference type="Proteomes" id="UP000320516"/>
    </source>
</evidence>
<evidence type="ECO:0000256" key="2">
    <source>
        <dbReference type="ARBA" id="ARBA00023015"/>
    </source>
</evidence>
<dbReference type="SUPFAM" id="SSF53850">
    <property type="entry name" value="Periplasmic binding protein-like II"/>
    <property type="match status" value="1"/>
</dbReference>
<dbReference type="InterPro" id="IPR005119">
    <property type="entry name" value="LysR_subst-bd"/>
</dbReference>
<comment type="caution">
    <text evidence="6">The sequence shown here is derived from an EMBL/GenBank/DDBJ whole genome shotgun (WGS) entry which is preliminary data.</text>
</comment>
<dbReference type="Pfam" id="PF00126">
    <property type="entry name" value="HTH_1"/>
    <property type="match status" value="1"/>
</dbReference>
<proteinExistence type="inferred from homology"/>
<dbReference type="Pfam" id="PF03466">
    <property type="entry name" value="LysR_substrate"/>
    <property type="match status" value="1"/>
</dbReference>
<dbReference type="Gene3D" id="3.40.190.290">
    <property type="match status" value="1"/>
</dbReference>
<dbReference type="Proteomes" id="UP000320516">
    <property type="component" value="Unassembled WGS sequence"/>
</dbReference>
<dbReference type="GO" id="GO:0003700">
    <property type="term" value="F:DNA-binding transcription factor activity"/>
    <property type="evidence" value="ECO:0007669"/>
    <property type="project" value="InterPro"/>
</dbReference>
<keyword evidence="2" id="KW-0805">Transcription regulation</keyword>
<dbReference type="SUPFAM" id="SSF46785">
    <property type="entry name" value="Winged helix' DNA-binding domain"/>
    <property type="match status" value="1"/>
</dbReference>
<evidence type="ECO:0000313" key="6">
    <source>
        <dbReference type="EMBL" id="TWB73505.1"/>
    </source>
</evidence>
<comment type="similarity">
    <text evidence="1">Belongs to the LysR transcriptional regulatory family.</text>
</comment>
<dbReference type="AlphaFoldDB" id="A0A560JQX5"/>
<dbReference type="InterPro" id="IPR036390">
    <property type="entry name" value="WH_DNA-bd_sf"/>
</dbReference>
<dbReference type="Gene3D" id="1.10.10.10">
    <property type="entry name" value="Winged helix-like DNA-binding domain superfamily/Winged helix DNA-binding domain"/>
    <property type="match status" value="1"/>
</dbReference>
<reference evidence="6 7" key="1">
    <citation type="submission" date="2019-06" db="EMBL/GenBank/DDBJ databases">
        <title>Genomic Encyclopedia of Type Strains, Phase IV (KMG-V): Genome sequencing to study the core and pangenomes of soil and plant-associated prokaryotes.</title>
        <authorList>
            <person name="Whitman W."/>
        </authorList>
    </citation>
    <scope>NUCLEOTIDE SEQUENCE [LARGE SCALE GENOMIC DNA]</scope>
    <source>
        <strain evidence="6 7">BR 12005</strain>
    </source>
</reference>
<dbReference type="EMBL" id="VITV01000005">
    <property type="protein sequence ID" value="TWB73505.1"/>
    <property type="molecule type" value="Genomic_DNA"/>
</dbReference>
<keyword evidence="4" id="KW-0804">Transcription</keyword>
<gene>
    <name evidence="6" type="ORF">FBZ87_105431</name>
</gene>
<dbReference type="PROSITE" id="PS50931">
    <property type="entry name" value="HTH_LYSR"/>
    <property type="match status" value="1"/>
</dbReference>
<dbReference type="InterPro" id="IPR000847">
    <property type="entry name" value="LysR_HTH_N"/>
</dbReference>
<organism evidence="6 7">
    <name type="scientific">Nitrospirillum amazonense</name>
    <dbReference type="NCBI Taxonomy" id="28077"/>
    <lineage>
        <taxon>Bacteria</taxon>
        <taxon>Pseudomonadati</taxon>
        <taxon>Pseudomonadota</taxon>
        <taxon>Alphaproteobacteria</taxon>
        <taxon>Rhodospirillales</taxon>
        <taxon>Azospirillaceae</taxon>
        <taxon>Nitrospirillum</taxon>
    </lineage>
</organism>
<dbReference type="GO" id="GO:0006351">
    <property type="term" value="P:DNA-templated transcription"/>
    <property type="evidence" value="ECO:0007669"/>
    <property type="project" value="TreeGrafter"/>
</dbReference>
<name>A0A560JQX5_9PROT</name>